<dbReference type="SUPFAM" id="SSF160631">
    <property type="entry name" value="SMI1/KNR4-like"/>
    <property type="match status" value="1"/>
</dbReference>
<dbReference type="Gene3D" id="3.40.1580.10">
    <property type="entry name" value="SMI1/KNR4-like"/>
    <property type="match status" value="1"/>
</dbReference>
<dbReference type="RefSeq" id="WP_165335587.1">
    <property type="nucleotide sequence ID" value="NZ_JAAKZW010000196.1"/>
</dbReference>
<evidence type="ECO:0008006" key="3">
    <source>
        <dbReference type="Google" id="ProtNLM"/>
    </source>
</evidence>
<evidence type="ECO:0000313" key="2">
    <source>
        <dbReference type="Proteomes" id="UP000481109"/>
    </source>
</evidence>
<name>A0A6G4XRT9_9ACTN</name>
<comment type="caution">
    <text evidence="1">The sequence shown here is derived from an EMBL/GenBank/DDBJ whole genome shotgun (WGS) entry which is preliminary data.</text>
</comment>
<reference evidence="1 2" key="1">
    <citation type="submission" date="2020-02" db="EMBL/GenBank/DDBJ databases">
        <title>Whole-genome analyses of novel actinobacteria.</title>
        <authorList>
            <person name="Sahin N."/>
            <person name="Tokatli A."/>
        </authorList>
    </citation>
    <scope>NUCLEOTIDE SEQUENCE [LARGE SCALE GENOMIC DNA]</scope>
    <source>
        <strain evidence="1 2">YC504</strain>
    </source>
</reference>
<organism evidence="1 2">
    <name type="scientific">Streptomyces mesophilus</name>
    <dbReference type="NCBI Taxonomy" id="1775132"/>
    <lineage>
        <taxon>Bacteria</taxon>
        <taxon>Bacillati</taxon>
        <taxon>Actinomycetota</taxon>
        <taxon>Actinomycetes</taxon>
        <taxon>Kitasatosporales</taxon>
        <taxon>Streptomycetaceae</taxon>
        <taxon>Streptomyces</taxon>
    </lineage>
</organism>
<sequence>MSVPPRGAHRSRPEAPPAMHHSLDDLLQYVAKGTPPAPVLLGDPDLELTDLVDALSEHYGRPRTLYLDGEADPTVNDRTGAPLLDLLDGLEAEALRAWSFSHKWIGAGTEGGRVFVAVAERVLPTEPYDPTPPGASYAERVVELAGWTMDRTNPVDWAEVEARLGTSLPADYKQLVEVFGAGVFDDWISLDQPHQVVPWSPLGDFRTLHEPKAHSWGLNIEWHDTLDEARAACSRTPGKILLCWASCEHAVFCWHLTGPDPERWPVLALSEDLDTSHPMGASASECLHRLMTDPRAPYSLARHFDRHWFSGPSA</sequence>
<accession>A0A6G4XRT9</accession>
<dbReference type="EMBL" id="JAAKZW010000196">
    <property type="protein sequence ID" value="NGO80158.1"/>
    <property type="molecule type" value="Genomic_DNA"/>
</dbReference>
<protein>
    <recommendedName>
        <fullName evidence="3">SMI1/KNR4 family protein</fullName>
    </recommendedName>
</protein>
<dbReference type="InterPro" id="IPR037883">
    <property type="entry name" value="Knr4/Smi1-like_sf"/>
</dbReference>
<gene>
    <name evidence="1" type="ORF">G6045_31540</name>
</gene>
<keyword evidence="2" id="KW-1185">Reference proteome</keyword>
<evidence type="ECO:0000313" key="1">
    <source>
        <dbReference type="EMBL" id="NGO80158.1"/>
    </source>
</evidence>
<proteinExistence type="predicted"/>
<dbReference type="Proteomes" id="UP000481109">
    <property type="component" value="Unassembled WGS sequence"/>
</dbReference>
<dbReference type="AlphaFoldDB" id="A0A6G4XRT9"/>